<comment type="caution">
    <text evidence="4">The sequence shown here is derived from an EMBL/GenBank/DDBJ whole genome shotgun (WGS) entry which is preliminary data.</text>
</comment>
<keyword evidence="1 2" id="KW-0175">Coiled coil</keyword>
<keyword evidence="5" id="KW-1185">Reference proteome</keyword>
<proteinExistence type="predicted"/>
<evidence type="ECO:0000313" key="4">
    <source>
        <dbReference type="EMBL" id="GIQ90158.1"/>
    </source>
</evidence>
<evidence type="ECO:0000256" key="1">
    <source>
        <dbReference type="ARBA" id="ARBA00023054"/>
    </source>
</evidence>
<name>A0A9K3DAA1_9EUKA</name>
<reference evidence="4 5" key="1">
    <citation type="journal article" date="2018" name="PLoS ONE">
        <title>The draft genome of Kipferlia bialata reveals reductive genome evolution in fornicate parasites.</title>
        <authorList>
            <person name="Tanifuji G."/>
            <person name="Takabayashi S."/>
            <person name="Kume K."/>
            <person name="Takagi M."/>
            <person name="Nakayama T."/>
            <person name="Kamikawa R."/>
            <person name="Inagaki Y."/>
            <person name="Hashimoto T."/>
        </authorList>
    </citation>
    <scope>NUCLEOTIDE SEQUENCE [LARGE SCALE GENOMIC DNA]</scope>
    <source>
        <strain evidence="4">NY0173</strain>
    </source>
</reference>
<accession>A0A9K3DAA1</accession>
<evidence type="ECO:0000313" key="5">
    <source>
        <dbReference type="Proteomes" id="UP000265618"/>
    </source>
</evidence>
<dbReference type="InterPro" id="IPR051876">
    <property type="entry name" value="ODA-DC/CCD"/>
</dbReference>
<dbReference type="InterPro" id="IPR049258">
    <property type="entry name" value="ODAD1_CC"/>
</dbReference>
<dbReference type="EMBL" id="BDIP01005837">
    <property type="protein sequence ID" value="GIQ90158.1"/>
    <property type="molecule type" value="Genomic_DNA"/>
</dbReference>
<dbReference type="OrthoDB" id="6766775at2759"/>
<feature type="non-terminal residue" evidence="4">
    <location>
        <position position="1"/>
    </location>
</feature>
<sequence length="148" mass="16772">MAGFDTEDEEDEDGRGEMYYEDMFRQIADHQDMDFPCDVNAIVDKYLEEEDRHFSLFNYNNELQTEAELAEETLQGLNTELANTTADKKSSDEALQARVAVLEERLGANTATAEAYSEQNRVLERELIDVCSVIESLFDAVGCTPLPE</sequence>
<dbReference type="AlphaFoldDB" id="A0A9K3DAA1"/>
<feature type="coiled-coil region" evidence="2">
    <location>
        <begin position="60"/>
        <end position="87"/>
    </location>
</feature>
<evidence type="ECO:0000256" key="2">
    <source>
        <dbReference type="SAM" id="Coils"/>
    </source>
</evidence>
<feature type="domain" description="ODAD1 central coiled coil region" evidence="3">
    <location>
        <begin position="16"/>
        <end position="143"/>
    </location>
</feature>
<dbReference type="PANTHER" id="PTHR21694">
    <property type="entry name" value="COILED-COIL DOMAIN-CONTAINING PROTEIN 63"/>
    <property type="match status" value="1"/>
</dbReference>
<dbReference type="PANTHER" id="PTHR21694:SF18">
    <property type="entry name" value="COILED-COIL DOMAIN-CONTAINING PROTEIN 63"/>
    <property type="match status" value="1"/>
</dbReference>
<organism evidence="4 5">
    <name type="scientific">Kipferlia bialata</name>
    <dbReference type="NCBI Taxonomy" id="797122"/>
    <lineage>
        <taxon>Eukaryota</taxon>
        <taxon>Metamonada</taxon>
        <taxon>Carpediemonas-like organisms</taxon>
        <taxon>Kipferlia</taxon>
    </lineage>
</organism>
<gene>
    <name evidence="4" type="ORF">KIPB_012844</name>
</gene>
<dbReference type="Pfam" id="PF21773">
    <property type="entry name" value="ODAD1_CC"/>
    <property type="match status" value="1"/>
</dbReference>
<evidence type="ECO:0000259" key="3">
    <source>
        <dbReference type="Pfam" id="PF21773"/>
    </source>
</evidence>
<protein>
    <submittedName>
        <fullName evidence="4">ODA1/DCC2 family protein</fullName>
    </submittedName>
</protein>
<dbReference type="Proteomes" id="UP000265618">
    <property type="component" value="Unassembled WGS sequence"/>
</dbReference>